<sequence length="171" mass="17460">MTAVFSERRNAPALPLKPVAEILDEDCETRETAGQTVNLEGIFHTVQAALPVMKAGGWGRIVFLSSDGIRVGMVGREEFAASKAALEGFSRSLAAEAGRSGVLSNVVAPGGTMPEEQAAVMAANPMAAKILDRTATGRFSSPSDVANTVAFLASAANGNIAGAVVPVSGGM</sequence>
<comment type="caution">
    <text evidence="2">The sequence shown here is derived from an EMBL/GenBank/DDBJ whole genome shotgun (WGS) entry which is preliminary data.</text>
</comment>
<keyword evidence="3" id="KW-1185">Reference proteome</keyword>
<name>A0ABW4SUW9_9ACTN</name>
<evidence type="ECO:0000256" key="1">
    <source>
        <dbReference type="ARBA" id="ARBA00006484"/>
    </source>
</evidence>
<dbReference type="EC" id="1.1.1.-" evidence="2"/>
<dbReference type="Proteomes" id="UP001597368">
    <property type="component" value="Unassembled WGS sequence"/>
</dbReference>
<dbReference type="Gene3D" id="3.40.50.720">
    <property type="entry name" value="NAD(P)-binding Rossmann-like Domain"/>
    <property type="match status" value="1"/>
</dbReference>
<evidence type="ECO:0000313" key="3">
    <source>
        <dbReference type="Proteomes" id="UP001597368"/>
    </source>
</evidence>
<dbReference type="Pfam" id="PF13561">
    <property type="entry name" value="adh_short_C2"/>
    <property type="match status" value="1"/>
</dbReference>
<keyword evidence="2" id="KW-0560">Oxidoreductase</keyword>
<dbReference type="CDD" id="cd05233">
    <property type="entry name" value="SDR_c"/>
    <property type="match status" value="1"/>
</dbReference>
<gene>
    <name evidence="2" type="ORF">ACFSKW_17990</name>
</gene>
<dbReference type="InterPro" id="IPR002347">
    <property type="entry name" value="SDR_fam"/>
</dbReference>
<dbReference type="RefSeq" id="WP_379573409.1">
    <property type="nucleotide sequence ID" value="NZ_JBHUFV010000028.1"/>
</dbReference>
<dbReference type="PRINTS" id="PR00081">
    <property type="entry name" value="GDHRDH"/>
</dbReference>
<evidence type="ECO:0000313" key="2">
    <source>
        <dbReference type="EMBL" id="MFD1933362.1"/>
    </source>
</evidence>
<dbReference type="InterPro" id="IPR036291">
    <property type="entry name" value="NAD(P)-bd_dom_sf"/>
</dbReference>
<dbReference type="EMBL" id="JBHUFV010000028">
    <property type="protein sequence ID" value="MFD1933362.1"/>
    <property type="molecule type" value="Genomic_DNA"/>
</dbReference>
<reference evidence="3" key="1">
    <citation type="journal article" date="2019" name="Int. J. Syst. Evol. Microbiol.">
        <title>The Global Catalogue of Microorganisms (GCM) 10K type strain sequencing project: providing services to taxonomists for standard genome sequencing and annotation.</title>
        <authorList>
            <consortium name="The Broad Institute Genomics Platform"/>
            <consortium name="The Broad Institute Genome Sequencing Center for Infectious Disease"/>
            <person name="Wu L."/>
            <person name="Ma J."/>
        </authorList>
    </citation>
    <scope>NUCLEOTIDE SEQUENCE [LARGE SCALE GENOMIC DNA]</scope>
    <source>
        <strain evidence="3">ICMP 6774ER</strain>
    </source>
</reference>
<dbReference type="PANTHER" id="PTHR42879">
    <property type="entry name" value="3-OXOACYL-(ACYL-CARRIER-PROTEIN) REDUCTASE"/>
    <property type="match status" value="1"/>
</dbReference>
<proteinExistence type="inferred from homology"/>
<dbReference type="SUPFAM" id="SSF51735">
    <property type="entry name" value="NAD(P)-binding Rossmann-fold domains"/>
    <property type="match status" value="1"/>
</dbReference>
<dbReference type="PANTHER" id="PTHR42879:SF2">
    <property type="entry name" value="3-OXOACYL-[ACYL-CARRIER-PROTEIN] REDUCTASE FABG"/>
    <property type="match status" value="1"/>
</dbReference>
<organism evidence="2 3">
    <name type="scientific">Nonomuraea mangrovi</name>
    <dbReference type="NCBI Taxonomy" id="2316207"/>
    <lineage>
        <taxon>Bacteria</taxon>
        <taxon>Bacillati</taxon>
        <taxon>Actinomycetota</taxon>
        <taxon>Actinomycetes</taxon>
        <taxon>Streptosporangiales</taxon>
        <taxon>Streptosporangiaceae</taxon>
        <taxon>Nonomuraea</taxon>
    </lineage>
</organism>
<accession>A0ABW4SUW9</accession>
<protein>
    <submittedName>
        <fullName evidence="2">SDR family NAD(P)-dependent oxidoreductase</fullName>
        <ecNumber evidence="2">1.1.1.-</ecNumber>
    </submittedName>
</protein>
<dbReference type="InterPro" id="IPR050259">
    <property type="entry name" value="SDR"/>
</dbReference>
<comment type="similarity">
    <text evidence="1">Belongs to the short-chain dehydrogenases/reductases (SDR) family.</text>
</comment>
<dbReference type="GO" id="GO:0016491">
    <property type="term" value="F:oxidoreductase activity"/>
    <property type="evidence" value="ECO:0007669"/>
    <property type="project" value="UniProtKB-KW"/>
</dbReference>